<name>Q1IQ91_KORVE</name>
<evidence type="ECO:0000313" key="2">
    <source>
        <dbReference type="Proteomes" id="UP000002432"/>
    </source>
</evidence>
<dbReference type="AlphaFoldDB" id="Q1IQ91"/>
<accession>Q1IQ91</accession>
<dbReference type="STRING" id="204669.Acid345_1958"/>
<sequence length="75" mass="8365">MAVKSIQLGQVWRNEADGKNYLVTKVYNELFTQFAMLRPAEVNAPNIETTRVKVTKGPEGASLPGFAFTQDSQDF</sequence>
<dbReference type="HOGENOM" id="CLU_2666338_0_0_0"/>
<evidence type="ECO:0000313" key="1">
    <source>
        <dbReference type="EMBL" id="ABF40959.1"/>
    </source>
</evidence>
<protein>
    <submittedName>
        <fullName evidence="1">Uncharacterized protein</fullName>
    </submittedName>
</protein>
<organism evidence="1 2">
    <name type="scientific">Koribacter versatilis (strain Ellin345)</name>
    <dbReference type="NCBI Taxonomy" id="204669"/>
    <lineage>
        <taxon>Bacteria</taxon>
        <taxon>Pseudomonadati</taxon>
        <taxon>Acidobacteriota</taxon>
        <taxon>Terriglobia</taxon>
        <taxon>Terriglobales</taxon>
        <taxon>Candidatus Korobacteraceae</taxon>
        <taxon>Candidatus Korobacter</taxon>
    </lineage>
</organism>
<dbReference type="RefSeq" id="WP_011522760.1">
    <property type="nucleotide sequence ID" value="NC_008009.1"/>
</dbReference>
<reference evidence="1 2" key="1">
    <citation type="journal article" date="2009" name="Appl. Environ. Microbiol.">
        <title>Three genomes from the phylum Acidobacteria provide insight into the lifestyles of these microorganisms in soils.</title>
        <authorList>
            <person name="Ward N.L."/>
            <person name="Challacombe J.F."/>
            <person name="Janssen P.H."/>
            <person name="Henrissat B."/>
            <person name="Coutinho P.M."/>
            <person name="Wu M."/>
            <person name="Xie G."/>
            <person name="Haft D.H."/>
            <person name="Sait M."/>
            <person name="Badger J."/>
            <person name="Barabote R.D."/>
            <person name="Bradley B."/>
            <person name="Brettin T.S."/>
            <person name="Brinkac L.M."/>
            <person name="Bruce D."/>
            <person name="Creasy T."/>
            <person name="Daugherty S.C."/>
            <person name="Davidsen T.M."/>
            <person name="DeBoy R.T."/>
            <person name="Detter J.C."/>
            <person name="Dodson R.J."/>
            <person name="Durkin A.S."/>
            <person name="Ganapathy A."/>
            <person name="Gwinn-Giglio M."/>
            <person name="Han C.S."/>
            <person name="Khouri H."/>
            <person name="Kiss H."/>
            <person name="Kothari S.P."/>
            <person name="Madupu R."/>
            <person name="Nelson K.E."/>
            <person name="Nelson W.C."/>
            <person name="Paulsen I."/>
            <person name="Penn K."/>
            <person name="Ren Q."/>
            <person name="Rosovitz M.J."/>
            <person name="Selengut J.D."/>
            <person name="Shrivastava S."/>
            <person name="Sullivan S.A."/>
            <person name="Tapia R."/>
            <person name="Thompson L.S."/>
            <person name="Watkins K.L."/>
            <person name="Yang Q."/>
            <person name="Yu C."/>
            <person name="Zafar N."/>
            <person name="Zhou L."/>
            <person name="Kuske C.R."/>
        </authorList>
    </citation>
    <scope>NUCLEOTIDE SEQUENCE [LARGE SCALE GENOMIC DNA]</scope>
    <source>
        <strain evidence="1 2">Ellin345</strain>
    </source>
</reference>
<gene>
    <name evidence="1" type="ordered locus">Acid345_1958</name>
</gene>
<proteinExistence type="predicted"/>
<dbReference type="EMBL" id="CP000360">
    <property type="protein sequence ID" value="ABF40959.1"/>
    <property type="molecule type" value="Genomic_DNA"/>
</dbReference>
<dbReference type="OrthoDB" id="122765at2"/>
<dbReference type="KEGG" id="aba:Acid345_1958"/>
<dbReference type="EnsemblBacteria" id="ABF40959">
    <property type="protein sequence ID" value="ABF40959"/>
    <property type="gene ID" value="Acid345_1958"/>
</dbReference>
<keyword evidence="2" id="KW-1185">Reference proteome</keyword>
<dbReference type="Proteomes" id="UP000002432">
    <property type="component" value="Chromosome"/>
</dbReference>